<dbReference type="AlphaFoldDB" id="A0A0F9WEY1"/>
<dbReference type="VEuPathDB" id="MicrosporidiaDB:G9O61_00g005050"/>
<proteinExistence type="predicted"/>
<dbReference type="RefSeq" id="XP_024331648.1">
    <property type="nucleotide sequence ID" value="XM_024476608.1"/>
</dbReference>
<dbReference type="VEuPathDB" id="MicrosporidiaDB:AAJ76_90005627"/>
<evidence type="ECO:0000256" key="1">
    <source>
        <dbReference type="SAM" id="Coils"/>
    </source>
</evidence>
<dbReference type="EMBL" id="JPQZ01000009">
    <property type="protein sequence ID" value="KKO75906.1"/>
    <property type="molecule type" value="Genomic_DNA"/>
</dbReference>
<evidence type="ECO:0000313" key="3">
    <source>
        <dbReference type="Proteomes" id="UP000034350"/>
    </source>
</evidence>
<keyword evidence="1" id="KW-0175">Coiled coil</keyword>
<evidence type="ECO:0000313" key="2">
    <source>
        <dbReference type="EMBL" id="KKO75906.1"/>
    </source>
</evidence>
<organism evidence="2 3">
    <name type="scientific">Vairimorpha ceranae</name>
    <dbReference type="NCBI Taxonomy" id="40302"/>
    <lineage>
        <taxon>Eukaryota</taxon>
        <taxon>Fungi</taxon>
        <taxon>Fungi incertae sedis</taxon>
        <taxon>Microsporidia</taxon>
        <taxon>Nosematidae</taxon>
        <taxon>Vairimorpha</taxon>
    </lineage>
</organism>
<name>A0A0F9WEY1_9MICR</name>
<gene>
    <name evidence="2" type="ORF">AAJ76_90005627</name>
</gene>
<feature type="coiled-coil region" evidence="1">
    <location>
        <begin position="4"/>
        <end position="31"/>
    </location>
</feature>
<protein>
    <submittedName>
        <fullName evidence="2">Uncharacterized protein</fullName>
    </submittedName>
</protein>
<dbReference type="Proteomes" id="UP000034350">
    <property type="component" value="Unassembled WGS sequence"/>
</dbReference>
<sequence>MSEIENKRSKKNELLIRKEKLEKLIAQLVNANFNNIQRVLLNKKLKVNICPNWTENVLLARLDNWLLYHLEILNSCILKLFVNLLNDKCNLLLQVQDLFTIVTLYELAKEHITHKDLLPEDIKTIQFCIDITSGDITAKIFDKEKLLKCQKVPEIYKNINSYLSSPYIVKVCKKDFKHKCLNVKVNNIINAFINLEDFSEDSLCKMLDDRYLNLSHVPMFISSDELEDKLHKELLINEINIYLKRMYGTSYTNKKKAIIVNLLALGIPYLIGNVDVNYFKNTEEYYKIYWICNNEINK</sequence>
<comment type="caution">
    <text evidence="2">The sequence shown here is derived from an EMBL/GenBank/DDBJ whole genome shotgun (WGS) entry which is preliminary data.</text>
</comment>
<keyword evidence="3" id="KW-1185">Reference proteome</keyword>
<accession>A0A0F9WEY1</accession>
<dbReference type="GeneID" id="36321563"/>
<reference evidence="2 3" key="1">
    <citation type="journal article" date="2015" name="Environ. Microbiol.">
        <title>Genome analyses suggest the presence of polyploidy and recent human-driven expansions in eight global populations of the honeybee pathogen Nosema ceranae.</title>
        <authorList>
            <person name="Pelin A."/>
            <person name="Selman M."/>
            <person name="Aris-Brosou S."/>
            <person name="Farinelli L."/>
            <person name="Corradi N."/>
        </authorList>
    </citation>
    <scope>NUCLEOTIDE SEQUENCE [LARGE SCALE GENOMIC DNA]</scope>
    <source>
        <strain evidence="2 3">PA08 1199</strain>
    </source>
</reference>